<organism evidence="1 2">
    <name type="scientific">Gigaspora rosea</name>
    <dbReference type="NCBI Taxonomy" id="44941"/>
    <lineage>
        <taxon>Eukaryota</taxon>
        <taxon>Fungi</taxon>
        <taxon>Fungi incertae sedis</taxon>
        <taxon>Mucoromycota</taxon>
        <taxon>Glomeromycotina</taxon>
        <taxon>Glomeromycetes</taxon>
        <taxon>Diversisporales</taxon>
        <taxon>Gigasporaceae</taxon>
        <taxon>Gigaspora</taxon>
    </lineage>
</organism>
<sequence>MKVSVKSHHEEIPLQASDGVMAYDEDCQLMLAEMTLMKRNVKAEGENFNTTTAKRARFSKP</sequence>
<gene>
    <name evidence="1" type="ORF">C2G38_2168415</name>
</gene>
<dbReference type="Proteomes" id="UP000266673">
    <property type="component" value="Unassembled WGS sequence"/>
</dbReference>
<proteinExistence type="predicted"/>
<keyword evidence="2" id="KW-1185">Reference proteome</keyword>
<reference evidence="1 2" key="1">
    <citation type="submission" date="2018-06" db="EMBL/GenBank/DDBJ databases">
        <title>Comparative genomics reveals the genomic features of Rhizophagus irregularis, R. cerebriforme, R. diaphanum and Gigaspora rosea, and their symbiotic lifestyle signature.</title>
        <authorList>
            <person name="Morin E."/>
            <person name="San Clemente H."/>
            <person name="Chen E.C.H."/>
            <person name="De La Providencia I."/>
            <person name="Hainaut M."/>
            <person name="Kuo A."/>
            <person name="Kohler A."/>
            <person name="Murat C."/>
            <person name="Tang N."/>
            <person name="Roy S."/>
            <person name="Loubradou J."/>
            <person name="Henrissat B."/>
            <person name="Grigoriev I.V."/>
            <person name="Corradi N."/>
            <person name="Roux C."/>
            <person name="Martin F.M."/>
        </authorList>
    </citation>
    <scope>NUCLEOTIDE SEQUENCE [LARGE SCALE GENOMIC DNA]</scope>
    <source>
        <strain evidence="1 2">DAOM 194757</strain>
    </source>
</reference>
<dbReference type="AlphaFoldDB" id="A0A397VT79"/>
<comment type="caution">
    <text evidence="1">The sequence shown here is derived from an EMBL/GenBank/DDBJ whole genome shotgun (WGS) entry which is preliminary data.</text>
</comment>
<protein>
    <submittedName>
        <fullName evidence="1">Uncharacterized protein</fullName>
    </submittedName>
</protein>
<dbReference type="EMBL" id="QKWP01000213">
    <property type="protein sequence ID" value="RIB24537.1"/>
    <property type="molecule type" value="Genomic_DNA"/>
</dbReference>
<evidence type="ECO:0000313" key="1">
    <source>
        <dbReference type="EMBL" id="RIB24537.1"/>
    </source>
</evidence>
<evidence type="ECO:0000313" key="2">
    <source>
        <dbReference type="Proteomes" id="UP000266673"/>
    </source>
</evidence>
<dbReference type="OrthoDB" id="2355984at2759"/>
<accession>A0A397VT79</accession>
<name>A0A397VT79_9GLOM</name>